<dbReference type="PANTHER" id="PTHR40661:SF1">
    <property type="entry name" value="HTH CRO_C1-TYPE DOMAIN-CONTAINING PROTEIN"/>
    <property type="match status" value="1"/>
</dbReference>
<dbReference type="EMBL" id="DWYW01000244">
    <property type="protein sequence ID" value="HJA91225.1"/>
    <property type="molecule type" value="Genomic_DNA"/>
</dbReference>
<name>A0A9D2I2P0_9LACT</name>
<evidence type="ECO:0000259" key="4">
    <source>
        <dbReference type="PROSITE" id="PS50943"/>
    </source>
</evidence>
<evidence type="ECO:0000256" key="2">
    <source>
        <dbReference type="ARBA" id="ARBA00023125"/>
    </source>
</evidence>
<protein>
    <submittedName>
        <fullName evidence="5">Helix-turn-helix domain-containing protein</fullName>
    </submittedName>
</protein>
<dbReference type="AlphaFoldDB" id="A0A9D2I2P0"/>
<feature type="domain" description="HTH cro/C1-type" evidence="4">
    <location>
        <begin position="9"/>
        <end position="63"/>
    </location>
</feature>
<accession>A0A9D2I2P0</accession>
<dbReference type="PROSITE" id="PS50943">
    <property type="entry name" value="HTH_CROC1"/>
    <property type="match status" value="1"/>
</dbReference>
<sequence>MNSKFSDRLKLALKESGISQAELAVRAGISRSSITDYLKDRYEAKQDKVYEIARVLNVDEAWLMGYQVNKEKNDISKSYNKNIDTIAAHIDENVTEEEMEDIIKYIDYIMKSSRDK</sequence>
<gene>
    <name evidence="5" type="ORF">H9948_10600</name>
</gene>
<reference evidence="5" key="1">
    <citation type="journal article" date="2021" name="PeerJ">
        <title>Extensive microbial diversity within the chicken gut microbiome revealed by metagenomics and culture.</title>
        <authorList>
            <person name="Gilroy R."/>
            <person name="Ravi A."/>
            <person name="Getino M."/>
            <person name="Pursley I."/>
            <person name="Horton D.L."/>
            <person name="Alikhan N.F."/>
            <person name="Baker D."/>
            <person name="Gharbi K."/>
            <person name="Hall N."/>
            <person name="Watson M."/>
            <person name="Adriaenssens E.M."/>
            <person name="Foster-Nyarko E."/>
            <person name="Jarju S."/>
            <person name="Secka A."/>
            <person name="Antonio M."/>
            <person name="Oren A."/>
            <person name="Chaudhuri R.R."/>
            <person name="La Ragione R."/>
            <person name="Hildebrand F."/>
            <person name="Pallen M.J."/>
        </authorList>
    </citation>
    <scope>NUCLEOTIDE SEQUENCE</scope>
    <source>
        <strain evidence="5">CHK171-505</strain>
    </source>
</reference>
<dbReference type="Proteomes" id="UP000886856">
    <property type="component" value="Unassembled WGS sequence"/>
</dbReference>
<evidence type="ECO:0000256" key="1">
    <source>
        <dbReference type="ARBA" id="ARBA00023015"/>
    </source>
</evidence>
<reference evidence="5" key="2">
    <citation type="submission" date="2021-04" db="EMBL/GenBank/DDBJ databases">
        <authorList>
            <person name="Gilroy R."/>
        </authorList>
    </citation>
    <scope>NUCLEOTIDE SEQUENCE</scope>
    <source>
        <strain evidence="5">CHK171-505</strain>
    </source>
</reference>
<dbReference type="InterPro" id="IPR001387">
    <property type="entry name" value="Cro/C1-type_HTH"/>
</dbReference>
<evidence type="ECO:0000313" key="6">
    <source>
        <dbReference type="Proteomes" id="UP000886856"/>
    </source>
</evidence>
<organism evidence="5 6">
    <name type="scientific">Candidatus Jeotgalibaca merdavium</name>
    <dbReference type="NCBI Taxonomy" id="2838627"/>
    <lineage>
        <taxon>Bacteria</taxon>
        <taxon>Bacillati</taxon>
        <taxon>Bacillota</taxon>
        <taxon>Bacilli</taxon>
        <taxon>Lactobacillales</taxon>
        <taxon>Carnobacteriaceae</taxon>
        <taxon>Jeotgalibaca</taxon>
    </lineage>
</organism>
<dbReference type="Gene3D" id="1.10.260.40">
    <property type="entry name" value="lambda repressor-like DNA-binding domains"/>
    <property type="match status" value="1"/>
</dbReference>
<dbReference type="GO" id="GO:0003677">
    <property type="term" value="F:DNA binding"/>
    <property type="evidence" value="ECO:0007669"/>
    <property type="project" value="UniProtKB-KW"/>
</dbReference>
<dbReference type="PANTHER" id="PTHR40661">
    <property type="match status" value="1"/>
</dbReference>
<dbReference type="Pfam" id="PF01381">
    <property type="entry name" value="HTH_3"/>
    <property type="match status" value="1"/>
</dbReference>
<dbReference type="CDD" id="cd00093">
    <property type="entry name" value="HTH_XRE"/>
    <property type="match status" value="1"/>
</dbReference>
<comment type="caution">
    <text evidence="5">The sequence shown here is derived from an EMBL/GenBank/DDBJ whole genome shotgun (WGS) entry which is preliminary data.</text>
</comment>
<dbReference type="SMART" id="SM00530">
    <property type="entry name" value="HTH_XRE"/>
    <property type="match status" value="1"/>
</dbReference>
<dbReference type="InterPro" id="IPR010982">
    <property type="entry name" value="Lambda_DNA-bd_dom_sf"/>
</dbReference>
<dbReference type="SUPFAM" id="SSF47413">
    <property type="entry name" value="lambda repressor-like DNA-binding domains"/>
    <property type="match status" value="1"/>
</dbReference>
<evidence type="ECO:0000256" key="3">
    <source>
        <dbReference type="ARBA" id="ARBA00023163"/>
    </source>
</evidence>
<evidence type="ECO:0000313" key="5">
    <source>
        <dbReference type="EMBL" id="HJA91225.1"/>
    </source>
</evidence>
<keyword evidence="3" id="KW-0804">Transcription</keyword>
<keyword evidence="1" id="KW-0805">Transcription regulation</keyword>
<keyword evidence="2" id="KW-0238">DNA-binding</keyword>
<proteinExistence type="predicted"/>